<feature type="domain" description="Type II restriction endonuclease EcoO109IR" evidence="1">
    <location>
        <begin position="8"/>
        <end position="202"/>
    </location>
</feature>
<dbReference type="InterPro" id="IPR032793">
    <property type="entry name" value="RE_EcoO109IR"/>
</dbReference>
<evidence type="ECO:0000313" key="3">
    <source>
        <dbReference type="Proteomes" id="UP000054051"/>
    </source>
</evidence>
<sequence>MLPHFKRQLCEFVERNIPDFHCRRLESLKRLKLKDILRRKNPYLFRAKNTFTAEELVRSILDAYLSSQEETLFGAFLERVAIFICQCCFNGKKSAAEGIDLEFMRDDVLYIVSIMSGPNWGNSSQLKKLQDNFRKAKKILGANTMGRSIVAVNGCCYGRDNKEDKGDYLKLCGENFWSFISGEASLYLDIIEPLGHTAKECNENFHREFVKVVNQFTREFLEEFCLITGEIDWERLVRFNSCAAYP</sequence>
<dbReference type="Pfam" id="PF14511">
    <property type="entry name" value="RE_EcoO109I"/>
    <property type="match status" value="1"/>
</dbReference>
<dbReference type="STRING" id="1070319.CAGGBEG34_320037"/>
<dbReference type="OrthoDB" id="449755at2"/>
<comment type="caution">
    <text evidence="2">The sequence shown here is derived from an EMBL/GenBank/DDBJ whole genome shotgun (WGS) entry which is preliminary data.</text>
</comment>
<name>G2JAV1_9BURK</name>
<dbReference type="SUPFAM" id="SSF52980">
    <property type="entry name" value="Restriction endonuclease-like"/>
    <property type="match status" value="1"/>
</dbReference>
<dbReference type="EMBL" id="CAFB01000050">
    <property type="protein sequence ID" value="CCD29903.1"/>
    <property type="molecule type" value="Genomic_DNA"/>
</dbReference>
<gene>
    <name evidence="2" type="ORF">CAGGBEG34_320037</name>
</gene>
<dbReference type="InterPro" id="IPR011335">
    <property type="entry name" value="Restrct_endonuc-II-like"/>
</dbReference>
<evidence type="ECO:0000313" key="2">
    <source>
        <dbReference type="EMBL" id="CCD29903.1"/>
    </source>
</evidence>
<accession>G2JAV1</accession>
<dbReference type="CDD" id="cd22345">
    <property type="entry name" value="PDDEXK_nuclease"/>
    <property type="match status" value="1"/>
</dbReference>
<dbReference type="eggNOG" id="ENOG502Z8WB">
    <property type="taxonomic scope" value="Bacteria"/>
</dbReference>
<reference evidence="2 3" key="1">
    <citation type="submission" date="2011-08" db="EMBL/GenBank/DDBJ databases">
        <title>The genome of the obligate endobacterium of an arbuscular mycorrhizal fungus reveals an interphylum network of nutritional interactions.</title>
        <authorList>
            <person name="Ghignone S."/>
            <person name="Salvioli A."/>
            <person name="Anca I."/>
            <person name="Lumini E."/>
            <person name="Ortu G."/>
            <person name="Petiti L."/>
            <person name="Cruveiller S."/>
            <person name="Bianciotto V."/>
            <person name="Piffanelli P."/>
            <person name="Lanfranco L."/>
            <person name="Bonfante P."/>
        </authorList>
    </citation>
    <scope>NUCLEOTIDE SEQUENCE [LARGE SCALE GENOMIC DNA]</scope>
    <source>
        <strain evidence="2 3">BEG34</strain>
    </source>
</reference>
<proteinExistence type="predicted"/>
<dbReference type="Proteomes" id="UP000054051">
    <property type="component" value="Unassembled WGS sequence"/>
</dbReference>
<evidence type="ECO:0000259" key="1">
    <source>
        <dbReference type="Pfam" id="PF14511"/>
    </source>
</evidence>
<organism evidence="2 3">
    <name type="scientific">Candidatus Glomeribacter gigasporarum BEG34</name>
    <dbReference type="NCBI Taxonomy" id="1070319"/>
    <lineage>
        <taxon>Bacteria</taxon>
        <taxon>Pseudomonadati</taxon>
        <taxon>Pseudomonadota</taxon>
        <taxon>Betaproteobacteria</taxon>
        <taxon>Burkholderiales</taxon>
        <taxon>Burkholderiaceae</taxon>
        <taxon>Candidatus Glomeribacter</taxon>
    </lineage>
</organism>
<protein>
    <recommendedName>
        <fullName evidence="1">Type II restriction endonuclease EcoO109IR domain-containing protein</fullName>
    </recommendedName>
</protein>
<dbReference type="RefSeq" id="WP_006683001.1">
    <property type="nucleotide sequence ID" value="NZ_CAFB01000050.1"/>
</dbReference>
<dbReference type="AlphaFoldDB" id="G2JAV1"/>
<keyword evidence="3" id="KW-1185">Reference proteome</keyword>